<dbReference type="GeneID" id="14912247"/>
<evidence type="ECO:0000313" key="2">
    <source>
        <dbReference type="Proteomes" id="UP000011083"/>
    </source>
</evidence>
<proteinExistence type="predicted"/>
<dbReference type="RefSeq" id="XP_004333853.1">
    <property type="nucleotide sequence ID" value="XM_004333805.1"/>
</dbReference>
<gene>
    <name evidence="1" type="ORF">ACA1_363400</name>
</gene>
<protein>
    <submittedName>
        <fullName evidence="1">Uncharacterized protein</fullName>
    </submittedName>
</protein>
<dbReference type="EMBL" id="KB008147">
    <property type="protein sequence ID" value="ELR11840.1"/>
    <property type="molecule type" value="Genomic_DNA"/>
</dbReference>
<keyword evidence="2" id="KW-1185">Reference proteome</keyword>
<sequence length="96" mass="11134">MADQRVIDLVLNHDLITWTARLRRGHQANIANDQEHHWQNYRIGGEKDSDGLYSIVNIRIAGEWYSKFLHDHEKTDDFDALVASTKSYLLYVHGAV</sequence>
<reference evidence="1 2" key="1">
    <citation type="journal article" date="2013" name="Genome Biol.">
        <title>Genome of Acanthamoeba castellanii highlights extensive lateral gene transfer and early evolution of tyrosine kinase signaling.</title>
        <authorList>
            <person name="Clarke M."/>
            <person name="Lohan A.J."/>
            <person name="Liu B."/>
            <person name="Lagkouvardos I."/>
            <person name="Roy S."/>
            <person name="Zafar N."/>
            <person name="Bertelli C."/>
            <person name="Schilde C."/>
            <person name="Kianianmomeni A."/>
            <person name="Burglin T.R."/>
            <person name="Frech C."/>
            <person name="Turcotte B."/>
            <person name="Kopec K.O."/>
            <person name="Synnott J.M."/>
            <person name="Choo C."/>
            <person name="Paponov I."/>
            <person name="Finkler A."/>
            <person name="Soon Heng Tan C."/>
            <person name="Hutchins A.P."/>
            <person name="Weinmeier T."/>
            <person name="Rattei T."/>
            <person name="Chu J.S."/>
            <person name="Gimenez G."/>
            <person name="Irimia M."/>
            <person name="Rigden D.J."/>
            <person name="Fitzpatrick D.A."/>
            <person name="Lorenzo-Morales J."/>
            <person name="Bateman A."/>
            <person name="Chiu C.H."/>
            <person name="Tang P."/>
            <person name="Hegemann P."/>
            <person name="Fromm H."/>
            <person name="Raoult D."/>
            <person name="Greub G."/>
            <person name="Miranda-Saavedra D."/>
            <person name="Chen N."/>
            <person name="Nash P."/>
            <person name="Ginger M.L."/>
            <person name="Horn M."/>
            <person name="Schaap P."/>
            <person name="Caler L."/>
            <person name="Loftus B."/>
        </authorList>
    </citation>
    <scope>NUCLEOTIDE SEQUENCE [LARGE SCALE GENOMIC DNA]</scope>
    <source>
        <strain evidence="1 2">Neff</strain>
    </source>
</reference>
<evidence type="ECO:0000313" key="1">
    <source>
        <dbReference type="EMBL" id="ELR11840.1"/>
    </source>
</evidence>
<dbReference type="KEGG" id="acan:ACA1_363400"/>
<dbReference type="Proteomes" id="UP000011083">
    <property type="component" value="Unassembled WGS sequence"/>
</dbReference>
<dbReference type="AlphaFoldDB" id="L8GFH2"/>
<dbReference type="VEuPathDB" id="AmoebaDB:ACA1_363400"/>
<organism evidence="1 2">
    <name type="scientific">Acanthamoeba castellanii (strain ATCC 30010 / Neff)</name>
    <dbReference type="NCBI Taxonomy" id="1257118"/>
    <lineage>
        <taxon>Eukaryota</taxon>
        <taxon>Amoebozoa</taxon>
        <taxon>Discosea</taxon>
        <taxon>Longamoebia</taxon>
        <taxon>Centramoebida</taxon>
        <taxon>Acanthamoebidae</taxon>
        <taxon>Acanthamoeba</taxon>
    </lineage>
</organism>
<name>L8GFH2_ACACF</name>
<accession>L8GFH2</accession>